<proteinExistence type="predicted"/>
<dbReference type="Proteomes" id="UP001199916">
    <property type="component" value="Unassembled WGS sequence"/>
</dbReference>
<reference evidence="1 2" key="1">
    <citation type="submission" date="2021-11" db="EMBL/GenBank/DDBJ databases">
        <title>Draft genome sequence of Paenibacillus profundus YoMME, a new Gram-positive bacteria with exoelectrogenic properties.</title>
        <authorList>
            <person name="Hubenova Y."/>
            <person name="Hubenova E."/>
            <person name="Manasiev Y."/>
            <person name="Peykov S."/>
            <person name="Mitov M."/>
        </authorList>
    </citation>
    <scope>NUCLEOTIDE SEQUENCE [LARGE SCALE GENOMIC DNA]</scope>
    <source>
        <strain evidence="1 2">YoMME</strain>
    </source>
</reference>
<protein>
    <recommendedName>
        <fullName evidence="3">DUF4240 domain-containing protein</fullName>
    </recommendedName>
</protein>
<evidence type="ECO:0000313" key="1">
    <source>
        <dbReference type="EMBL" id="MCE5170383.1"/>
    </source>
</evidence>
<dbReference type="RefSeq" id="WP_233697125.1">
    <property type="nucleotide sequence ID" value="NZ_JAJNBZ010000009.1"/>
</dbReference>
<accession>A0ABS8YEF0</accession>
<name>A0ABS8YEF0_9BACL</name>
<sequence length="160" mass="18717">MTIGHYLYIACVSGYYSKSDWQGWADRQILKKNEVEDWICKVSLAKDIEELSSAVSYKKLEECYYEENKSSPSDAIVGYYYIQFLENKISLRDLIDKLSDEDDISTASSINEYEDFYSILNEINSNECLLAEISFTKKINDLFEPFRQIAESQKKQLELY</sequence>
<organism evidence="1 2">
    <name type="scientific">Paenibacillus profundus</name>
    <dbReference type="NCBI Taxonomy" id="1173085"/>
    <lineage>
        <taxon>Bacteria</taxon>
        <taxon>Bacillati</taxon>
        <taxon>Bacillota</taxon>
        <taxon>Bacilli</taxon>
        <taxon>Bacillales</taxon>
        <taxon>Paenibacillaceae</taxon>
        <taxon>Paenibacillus</taxon>
    </lineage>
</organism>
<dbReference type="EMBL" id="JAJNBZ010000009">
    <property type="protein sequence ID" value="MCE5170383.1"/>
    <property type="molecule type" value="Genomic_DNA"/>
</dbReference>
<gene>
    <name evidence="1" type="ORF">LQV63_13790</name>
</gene>
<keyword evidence="2" id="KW-1185">Reference proteome</keyword>
<comment type="caution">
    <text evidence="1">The sequence shown here is derived from an EMBL/GenBank/DDBJ whole genome shotgun (WGS) entry which is preliminary data.</text>
</comment>
<evidence type="ECO:0008006" key="3">
    <source>
        <dbReference type="Google" id="ProtNLM"/>
    </source>
</evidence>
<evidence type="ECO:0000313" key="2">
    <source>
        <dbReference type="Proteomes" id="UP001199916"/>
    </source>
</evidence>